<sequence length="100" mass="10856">MIRFDFNKVREGAGKFCEGEESRKFKEALDRFVFDEEQGHGAVVKGKVKDSGACAVEGDDGARTSTEVGASAKQNARRRAEYGEAQHRGGRTTVTTVTNG</sequence>
<organism evidence="2 3">
    <name type="scientific">Stylosanthes scabra</name>
    <dbReference type="NCBI Taxonomy" id="79078"/>
    <lineage>
        <taxon>Eukaryota</taxon>
        <taxon>Viridiplantae</taxon>
        <taxon>Streptophyta</taxon>
        <taxon>Embryophyta</taxon>
        <taxon>Tracheophyta</taxon>
        <taxon>Spermatophyta</taxon>
        <taxon>Magnoliopsida</taxon>
        <taxon>eudicotyledons</taxon>
        <taxon>Gunneridae</taxon>
        <taxon>Pentapetalae</taxon>
        <taxon>rosids</taxon>
        <taxon>fabids</taxon>
        <taxon>Fabales</taxon>
        <taxon>Fabaceae</taxon>
        <taxon>Papilionoideae</taxon>
        <taxon>50 kb inversion clade</taxon>
        <taxon>dalbergioids sensu lato</taxon>
        <taxon>Dalbergieae</taxon>
        <taxon>Pterocarpus clade</taxon>
        <taxon>Stylosanthes</taxon>
    </lineage>
</organism>
<name>A0ABU6UHE9_9FABA</name>
<feature type="compositionally biased region" description="Basic and acidic residues" evidence="1">
    <location>
        <begin position="78"/>
        <end position="87"/>
    </location>
</feature>
<protein>
    <submittedName>
        <fullName evidence="2">Uncharacterized protein</fullName>
    </submittedName>
</protein>
<feature type="region of interest" description="Disordered" evidence="1">
    <location>
        <begin position="59"/>
        <end position="100"/>
    </location>
</feature>
<dbReference type="EMBL" id="JASCZI010121083">
    <property type="protein sequence ID" value="MED6159581.1"/>
    <property type="molecule type" value="Genomic_DNA"/>
</dbReference>
<evidence type="ECO:0000313" key="3">
    <source>
        <dbReference type="Proteomes" id="UP001341840"/>
    </source>
</evidence>
<feature type="non-terminal residue" evidence="2">
    <location>
        <position position="100"/>
    </location>
</feature>
<dbReference type="Proteomes" id="UP001341840">
    <property type="component" value="Unassembled WGS sequence"/>
</dbReference>
<proteinExistence type="predicted"/>
<feature type="compositionally biased region" description="Low complexity" evidence="1">
    <location>
        <begin position="91"/>
        <end position="100"/>
    </location>
</feature>
<evidence type="ECO:0000256" key="1">
    <source>
        <dbReference type="SAM" id="MobiDB-lite"/>
    </source>
</evidence>
<keyword evidence="3" id="KW-1185">Reference proteome</keyword>
<accession>A0ABU6UHE9</accession>
<evidence type="ECO:0000313" key="2">
    <source>
        <dbReference type="EMBL" id="MED6159581.1"/>
    </source>
</evidence>
<feature type="compositionally biased region" description="Polar residues" evidence="1">
    <location>
        <begin position="63"/>
        <end position="74"/>
    </location>
</feature>
<reference evidence="2 3" key="1">
    <citation type="journal article" date="2023" name="Plants (Basel)">
        <title>Bridging the Gap: Combining Genomics and Transcriptomics Approaches to Understand Stylosanthes scabra, an Orphan Legume from the Brazilian Caatinga.</title>
        <authorList>
            <person name="Ferreira-Neto J.R.C."/>
            <person name="da Silva M.D."/>
            <person name="Binneck E."/>
            <person name="de Melo N.F."/>
            <person name="da Silva R.H."/>
            <person name="de Melo A.L.T.M."/>
            <person name="Pandolfi V."/>
            <person name="Bustamante F.O."/>
            <person name="Brasileiro-Vidal A.C."/>
            <person name="Benko-Iseppon A.M."/>
        </authorList>
    </citation>
    <scope>NUCLEOTIDE SEQUENCE [LARGE SCALE GENOMIC DNA]</scope>
    <source>
        <tissue evidence="2">Leaves</tissue>
    </source>
</reference>
<comment type="caution">
    <text evidence="2">The sequence shown here is derived from an EMBL/GenBank/DDBJ whole genome shotgun (WGS) entry which is preliminary data.</text>
</comment>
<gene>
    <name evidence="2" type="ORF">PIB30_043528</name>
</gene>